<protein>
    <recommendedName>
        <fullName evidence="4">Secreted protein</fullName>
    </recommendedName>
</protein>
<evidence type="ECO:0000313" key="3">
    <source>
        <dbReference type="Proteomes" id="UP000325313"/>
    </source>
</evidence>
<dbReference type="Proteomes" id="UP000325313">
    <property type="component" value="Unassembled WGS sequence"/>
</dbReference>
<reference evidence="2 3" key="1">
    <citation type="submission" date="2019-05" db="EMBL/GenBank/DDBJ databases">
        <title>Emergence of the Ug99 lineage of the wheat stem rust pathogen through somatic hybridization.</title>
        <authorList>
            <person name="Li F."/>
            <person name="Upadhyaya N.M."/>
            <person name="Sperschneider J."/>
            <person name="Matny O."/>
            <person name="Nguyen-Phuc H."/>
            <person name="Mago R."/>
            <person name="Raley C."/>
            <person name="Miller M.E."/>
            <person name="Silverstein K.A.T."/>
            <person name="Henningsen E."/>
            <person name="Hirsch C.D."/>
            <person name="Visser B."/>
            <person name="Pretorius Z.A."/>
            <person name="Steffenson B.J."/>
            <person name="Schwessinger B."/>
            <person name="Dodds P.N."/>
            <person name="Figueroa M."/>
        </authorList>
    </citation>
    <scope>NUCLEOTIDE SEQUENCE [LARGE SCALE GENOMIC DNA]</scope>
    <source>
        <strain evidence="2 3">Ug99</strain>
    </source>
</reference>
<evidence type="ECO:0008006" key="4">
    <source>
        <dbReference type="Google" id="ProtNLM"/>
    </source>
</evidence>
<dbReference type="EMBL" id="VDEP01000337">
    <property type="protein sequence ID" value="KAA1102518.1"/>
    <property type="molecule type" value="Genomic_DNA"/>
</dbReference>
<proteinExistence type="predicted"/>
<sequence>MAHSPLHTLSSLWHVLLLCGFPGMKPESQCLHRLQHIRDDPTADDWLIAYMDCLVLCCIKPRQNYSPEDCDWIDCDQSR</sequence>
<dbReference type="AlphaFoldDB" id="A0A5B0PPQ8"/>
<evidence type="ECO:0000313" key="2">
    <source>
        <dbReference type="EMBL" id="KAA1102518.1"/>
    </source>
</evidence>
<feature type="signal peptide" evidence="1">
    <location>
        <begin position="1"/>
        <end position="26"/>
    </location>
</feature>
<gene>
    <name evidence="2" type="ORF">PGTUg99_006417</name>
</gene>
<feature type="chain" id="PRO_5022982738" description="Secreted protein" evidence="1">
    <location>
        <begin position="27"/>
        <end position="79"/>
    </location>
</feature>
<accession>A0A5B0PPQ8</accession>
<name>A0A5B0PPQ8_PUCGR</name>
<evidence type="ECO:0000256" key="1">
    <source>
        <dbReference type="SAM" id="SignalP"/>
    </source>
</evidence>
<keyword evidence="1" id="KW-0732">Signal</keyword>
<organism evidence="2 3">
    <name type="scientific">Puccinia graminis f. sp. tritici</name>
    <dbReference type="NCBI Taxonomy" id="56615"/>
    <lineage>
        <taxon>Eukaryota</taxon>
        <taxon>Fungi</taxon>
        <taxon>Dikarya</taxon>
        <taxon>Basidiomycota</taxon>
        <taxon>Pucciniomycotina</taxon>
        <taxon>Pucciniomycetes</taxon>
        <taxon>Pucciniales</taxon>
        <taxon>Pucciniaceae</taxon>
        <taxon>Puccinia</taxon>
    </lineage>
</organism>
<comment type="caution">
    <text evidence="2">The sequence shown here is derived from an EMBL/GenBank/DDBJ whole genome shotgun (WGS) entry which is preliminary data.</text>
</comment>